<accession>A0A8S5RFK0</accession>
<proteinExistence type="predicted"/>
<dbReference type="EMBL" id="BK059098">
    <property type="protein sequence ID" value="DAE29764.1"/>
    <property type="molecule type" value="Genomic_DNA"/>
</dbReference>
<organism evidence="1">
    <name type="scientific">virus sp. ctyMK1</name>
    <dbReference type="NCBI Taxonomy" id="2828002"/>
    <lineage>
        <taxon>Viruses</taxon>
    </lineage>
</organism>
<protein>
    <submittedName>
        <fullName evidence="1">Uncharacterized protein</fullName>
    </submittedName>
</protein>
<evidence type="ECO:0000313" key="1">
    <source>
        <dbReference type="EMBL" id="DAE29764.1"/>
    </source>
</evidence>
<reference evidence="1" key="1">
    <citation type="journal article" date="2021" name="Proc. Natl. Acad. Sci. U.S.A.">
        <title>A Catalog of Tens of Thousands of Viruses from Human Metagenomes Reveals Hidden Associations with Chronic Diseases.</title>
        <authorList>
            <person name="Tisza M.J."/>
            <person name="Buck C.B."/>
        </authorList>
    </citation>
    <scope>NUCLEOTIDE SEQUENCE</scope>
    <source>
        <strain evidence="1">CtyMK1</strain>
    </source>
</reference>
<name>A0A8S5RFK0_9VIRU</name>
<sequence>MMNYISDKELDRYYSQDYYTEDDLDFLDEWEDEDVQDNIY</sequence>